<dbReference type="PANTHER" id="PTHR42942">
    <property type="entry name" value="6-O-METHYLGUANINE DNA METHYLTRANSFERASE"/>
    <property type="match status" value="1"/>
</dbReference>
<sequence>MSDEEWTERVREVVASIPAGRVLAYGEVGAIAGAPSPRFVGAVLSEDGADLPWHRVLRANGTVASHLAHRQLELLRAEGVLAEDGRVDMARYRWTEGLATAPAKEEGLW</sequence>
<dbReference type="GO" id="GO:0006281">
    <property type="term" value="P:DNA repair"/>
    <property type="evidence" value="ECO:0007669"/>
    <property type="project" value="InterPro"/>
</dbReference>
<keyword evidence="4" id="KW-1185">Reference proteome</keyword>
<name>A0AAC9L8I0_9PSEU</name>
<dbReference type="EMBL" id="CP016076">
    <property type="protein sequence ID" value="APU13032.1"/>
    <property type="molecule type" value="Genomic_DNA"/>
</dbReference>
<keyword evidence="3" id="KW-0808">Transferase</keyword>
<reference evidence="4" key="1">
    <citation type="submission" date="2016-06" db="EMBL/GenBank/DDBJ databases">
        <title>Complete genome sequence of Actinoalloteichus fjordicus DSM 46855 (=ADI127-17), type strain of the new species Actinoalloteichus fjordicus.</title>
        <authorList>
            <person name="Ruckert C."/>
            <person name="Nouioui I."/>
            <person name="Willmese J."/>
            <person name="van Wezel G."/>
            <person name="Klenk H.-P."/>
            <person name="Kalinowski J."/>
            <person name="Zotchev S.B."/>
        </authorList>
    </citation>
    <scope>NUCLEOTIDE SEQUENCE [LARGE SCALE GENOMIC DNA]</scope>
    <source>
        <strain evidence="4">ADI127-7</strain>
    </source>
</reference>
<accession>A0AAC9L8I0</accession>
<dbReference type="SUPFAM" id="SSF46767">
    <property type="entry name" value="Methylated DNA-protein cysteine methyltransferase, C-terminal domain"/>
    <property type="match status" value="1"/>
</dbReference>
<dbReference type="Proteomes" id="UP000185511">
    <property type="component" value="Chromosome"/>
</dbReference>
<protein>
    <submittedName>
        <fullName evidence="3">Methylated DNA-protein cysteine methyltransferase</fullName>
    </submittedName>
</protein>
<keyword evidence="3" id="KW-0489">Methyltransferase</keyword>
<dbReference type="CDD" id="cd06445">
    <property type="entry name" value="ATase"/>
    <property type="match status" value="1"/>
</dbReference>
<dbReference type="Gene3D" id="1.10.10.10">
    <property type="entry name" value="Winged helix-like DNA-binding domain superfamily/Winged helix DNA-binding domain"/>
    <property type="match status" value="1"/>
</dbReference>
<dbReference type="KEGG" id="acad:UA74_04765"/>
<dbReference type="Pfam" id="PF01035">
    <property type="entry name" value="DNA_binding_1"/>
    <property type="match status" value="1"/>
</dbReference>
<keyword evidence="1" id="KW-0227">DNA damage</keyword>
<dbReference type="InterPro" id="IPR036217">
    <property type="entry name" value="MethylDNA_cys_MeTrfase_DNAb"/>
</dbReference>
<evidence type="ECO:0000256" key="1">
    <source>
        <dbReference type="ARBA" id="ARBA00022763"/>
    </source>
</evidence>
<dbReference type="InterPro" id="IPR036388">
    <property type="entry name" value="WH-like_DNA-bd_sf"/>
</dbReference>
<dbReference type="GO" id="GO:0032259">
    <property type="term" value="P:methylation"/>
    <property type="evidence" value="ECO:0007669"/>
    <property type="project" value="UniProtKB-KW"/>
</dbReference>
<feature type="domain" description="Methylated-DNA-[protein]-cysteine S-methyltransferase DNA binding" evidence="2">
    <location>
        <begin position="6"/>
        <end position="80"/>
    </location>
</feature>
<dbReference type="GO" id="GO:0008168">
    <property type="term" value="F:methyltransferase activity"/>
    <property type="evidence" value="ECO:0007669"/>
    <property type="project" value="UniProtKB-KW"/>
</dbReference>
<dbReference type="InterPro" id="IPR014048">
    <property type="entry name" value="MethylDNA_cys_MeTrfase_DNA-bd"/>
</dbReference>
<evidence type="ECO:0000259" key="2">
    <source>
        <dbReference type="Pfam" id="PF01035"/>
    </source>
</evidence>
<proteinExistence type="predicted"/>
<evidence type="ECO:0000313" key="4">
    <source>
        <dbReference type="Proteomes" id="UP000185511"/>
    </source>
</evidence>
<dbReference type="AlphaFoldDB" id="A0AAC9L8I0"/>
<organism evidence="3 4">
    <name type="scientific">Actinoalloteichus fjordicus</name>
    <dbReference type="NCBI Taxonomy" id="1612552"/>
    <lineage>
        <taxon>Bacteria</taxon>
        <taxon>Bacillati</taxon>
        <taxon>Actinomycetota</taxon>
        <taxon>Actinomycetes</taxon>
        <taxon>Pseudonocardiales</taxon>
        <taxon>Pseudonocardiaceae</taxon>
        <taxon>Actinoalloteichus</taxon>
    </lineage>
</organism>
<dbReference type="RefSeq" id="WP_075743421.1">
    <property type="nucleotide sequence ID" value="NZ_CP016076.1"/>
</dbReference>
<evidence type="ECO:0000313" key="3">
    <source>
        <dbReference type="EMBL" id="APU13032.1"/>
    </source>
</evidence>
<dbReference type="InterPro" id="IPR052520">
    <property type="entry name" value="ATL_DNA_repair"/>
</dbReference>
<dbReference type="PANTHER" id="PTHR42942:SF1">
    <property type="entry name" value="ALKYLTRANSFERASE-LIKE PROTEIN 1"/>
    <property type="match status" value="1"/>
</dbReference>
<gene>
    <name evidence="3" type="ORF">UA74_04765</name>
</gene>